<dbReference type="Proteomes" id="UP000053176">
    <property type="component" value="Unassembled WGS sequence"/>
</dbReference>
<dbReference type="OrthoDB" id="9787486at2"/>
<dbReference type="PANTHER" id="PTHR43477">
    <property type="entry name" value="DIHYDROANTICAPSIN 7-DEHYDROGENASE"/>
    <property type="match status" value="1"/>
</dbReference>
<evidence type="ECO:0000256" key="2">
    <source>
        <dbReference type="ARBA" id="ARBA00023002"/>
    </source>
</evidence>
<dbReference type="InterPro" id="IPR051122">
    <property type="entry name" value="SDR_DHRS6-like"/>
</dbReference>
<dbReference type="InterPro" id="IPR036291">
    <property type="entry name" value="NAD(P)-bd_dom_sf"/>
</dbReference>
<organism evidence="3 4">
    <name type="scientific">Rhizobium loti</name>
    <name type="common">Mesorhizobium loti</name>
    <dbReference type="NCBI Taxonomy" id="381"/>
    <lineage>
        <taxon>Bacteria</taxon>
        <taxon>Pseudomonadati</taxon>
        <taxon>Pseudomonadota</taxon>
        <taxon>Alphaproteobacteria</taxon>
        <taxon>Hyphomicrobiales</taxon>
        <taxon>Phyllobacteriaceae</taxon>
        <taxon>Mesorhizobium</taxon>
    </lineage>
</organism>
<proteinExistence type="inferred from homology"/>
<dbReference type="EMBL" id="LPWA01000103">
    <property type="protein sequence ID" value="KUM26662.1"/>
    <property type="molecule type" value="Genomic_DNA"/>
</dbReference>
<reference evidence="3 4" key="1">
    <citation type="submission" date="2015-12" db="EMBL/GenBank/DDBJ databases">
        <title>Draft genome sequence of Mesorhizobium sp. UFLA 01-765, a multitolerant efficient symbiont and plant-growth promoting strain isolated from Zn-mining soil using Leucaena leucocephala as a trap plant.</title>
        <authorList>
            <person name="Rangel W.M."/>
            <person name="Thijs S."/>
            <person name="Longatti S.M."/>
            <person name="Moreira F.M."/>
            <person name="Weyens N."/>
            <person name="Vangronsveld J."/>
            <person name="Van Hamme J.D."/>
            <person name="Bottos E.M."/>
            <person name="Rineau F."/>
        </authorList>
    </citation>
    <scope>NUCLEOTIDE SEQUENCE [LARGE SCALE GENOMIC DNA]</scope>
    <source>
        <strain evidence="3 4">UFLA 01-765</strain>
    </source>
</reference>
<dbReference type="CDD" id="cd11731">
    <property type="entry name" value="Lin1944_like_SDR_c"/>
    <property type="match status" value="1"/>
</dbReference>
<dbReference type="Pfam" id="PF13561">
    <property type="entry name" value="adh_short_C2"/>
    <property type="match status" value="1"/>
</dbReference>
<dbReference type="GO" id="GO:0016491">
    <property type="term" value="F:oxidoreductase activity"/>
    <property type="evidence" value="ECO:0007669"/>
    <property type="project" value="UniProtKB-KW"/>
</dbReference>
<comment type="similarity">
    <text evidence="1">Belongs to the short-chain dehydrogenases/reductases (SDR) family.</text>
</comment>
<evidence type="ECO:0000313" key="3">
    <source>
        <dbReference type="EMBL" id="KUM26662.1"/>
    </source>
</evidence>
<gene>
    <name evidence="3" type="ORF">AU467_20205</name>
</gene>
<dbReference type="SUPFAM" id="SSF51735">
    <property type="entry name" value="NAD(P)-binding Rossmann-fold domains"/>
    <property type="match status" value="1"/>
</dbReference>
<dbReference type="InterPro" id="IPR002347">
    <property type="entry name" value="SDR_fam"/>
</dbReference>
<dbReference type="PANTHER" id="PTHR43477:SF1">
    <property type="entry name" value="DIHYDROANTICAPSIN 7-DEHYDROGENASE"/>
    <property type="match status" value="1"/>
</dbReference>
<dbReference type="Gene3D" id="3.40.50.720">
    <property type="entry name" value="NAD(P)-binding Rossmann-like Domain"/>
    <property type="match status" value="1"/>
</dbReference>
<dbReference type="NCBIfam" id="NF005754">
    <property type="entry name" value="PRK07578.1"/>
    <property type="match status" value="1"/>
</dbReference>
<accession>A0A117N3I4</accession>
<protein>
    <submittedName>
        <fullName evidence="3">Short-chain dehydrogenase</fullName>
    </submittedName>
</protein>
<name>A0A117N3I4_RHILI</name>
<comment type="caution">
    <text evidence="3">The sequence shown here is derived from an EMBL/GenBank/DDBJ whole genome shotgun (WGS) entry which is preliminary data.</text>
</comment>
<evidence type="ECO:0000256" key="1">
    <source>
        <dbReference type="ARBA" id="ARBA00006484"/>
    </source>
</evidence>
<sequence length="204" mass="21767">MKILQVGSSGVIGRAVTAELGQRHQIVTASRSTGEFRVDIEDPRSVENLFQQVGEFDALVCAAGAVHFAPLAEFSVGQYAVGLQSKLMGQVNLVRSGLKYLRDGGSFTLTSGPTNDDPIPLGTSSAMVNGALEGFVRGAAIELRRDRRINLVSPTMLEESASLFGSYFMGTKGVATSDVVQGYVKSVEGAQTGCVYRIGWSRDR</sequence>
<keyword evidence="2" id="KW-0560">Oxidoreductase</keyword>
<evidence type="ECO:0000313" key="4">
    <source>
        <dbReference type="Proteomes" id="UP000053176"/>
    </source>
</evidence>
<dbReference type="AlphaFoldDB" id="A0A117N3I4"/>